<dbReference type="PANTHER" id="PTHR43344:SF13">
    <property type="entry name" value="PHOSPHATASE RV3661-RELATED"/>
    <property type="match status" value="1"/>
</dbReference>
<gene>
    <name evidence="6" type="ORF">GALL_431550</name>
</gene>
<dbReference type="NCBIfam" id="TIGR01490">
    <property type="entry name" value="HAD-SF-IB-hyp1"/>
    <property type="match status" value="1"/>
</dbReference>
<feature type="transmembrane region" description="Helical" evidence="5">
    <location>
        <begin position="516"/>
        <end position="536"/>
    </location>
</feature>
<feature type="region of interest" description="Disordered" evidence="4">
    <location>
        <begin position="127"/>
        <end position="148"/>
    </location>
</feature>
<feature type="region of interest" description="Disordered" evidence="4">
    <location>
        <begin position="256"/>
        <end position="279"/>
    </location>
</feature>
<proteinExistence type="predicted"/>
<reference evidence="6" key="1">
    <citation type="submission" date="2016-10" db="EMBL/GenBank/DDBJ databases">
        <title>Sequence of Gallionella enrichment culture.</title>
        <authorList>
            <person name="Poehlein A."/>
            <person name="Muehling M."/>
            <person name="Daniel R."/>
        </authorList>
    </citation>
    <scope>NUCLEOTIDE SEQUENCE</scope>
</reference>
<dbReference type="Pfam" id="PF12710">
    <property type="entry name" value="HAD"/>
    <property type="match status" value="1"/>
</dbReference>
<evidence type="ECO:0000256" key="2">
    <source>
        <dbReference type="ARBA" id="ARBA00022801"/>
    </source>
</evidence>
<feature type="region of interest" description="Disordered" evidence="4">
    <location>
        <begin position="1"/>
        <end position="95"/>
    </location>
</feature>
<dbReference type="NCBIfam" id="TIGR01488">
    <property type="entry name" value="HAD-SF-IB"/>
    <property type="match status" value="1"/>
</dbReference>
<keyword evidence="5" id="KW-0472">Membrane</keyword>
<dbReference type="GO" id="GO:0016787">
    <property type="term" value="F:hydrolase activity"/>
    <property type="evidence" value="ECO:0007669"/>
    <property type="project" value="UniProtKB-KW"/>
</dbReference>
<evidence type="ECO:0000256" key="3">
    <source>
        <dbReference type="ARBA" id="ARBA00022842"/>
    </source>
</evidence>
<evidence type="ECO:0000256" key="1">
    <source>
        <dbReference type="ARBA" id="ARBA00022723"/>
    </source>
</evidence>
<keyword evidence="5" id="KW-1133">Transmembrane helix</keyword>
<comment type="caution">
    <text evidence="6">The sequence shown here is derived from an EMBL/GenBank/DDBJ whole genome shotgun (WGS) entry which is preliminary data.</text>
</comment>
<name>A0A1J5PVN6_9ZZZZ</name>
<dbReference type="InterPro" id="IPR023214">
    <property type="entry name" value="HAD_sf"/>
</dbReference>
<dbReference type="AlphaFoldDB" id="A0A1J5PVN6"/>
<dbReference type="InterPro" id="IPR050582">
    <property type="entry name" value="HAD-like_SerB"/>
</dbReference>
<dbReference type="Gene3D" id="1.20.1440.100">
    <property type="entry name" value="SG protein - dephosphorylation function"/>
    <property type="match status" value="1"/>
</dbReference>
<keyword evidence="5" id="KW-0812">Transmembrane</keyword>
<feature type="region of interest" description="Disordered" evidence="4">
    <location>
        <begin position="160"/>
        <end position="229"/>
    </location>
</feature>
<dbReference type="FunFam" id="3.40.50.1000:FF:000025">
    <property type="entry name" value="HAD hydrolase, family IB"/>
    <property type="match status" value="1"/>
</dbReference>
<keyword evidence="1" id="KW-0479">Metal-binding</keyword>
<dbReference type="InterPro" id="IPR006385">
    <property type="entry name" value="HAD_hydro_SerB1"/>
</dbReference>
<dbReference type="InterPro" id="IPR036412">
    <property type="entry name" value="HAD-like_sf"/>
</dbReference>
<dbReference type="SUPFAM" id="SSF56784">
    <property type="entry name" value="HAD-like"/>
    <property type="match status" value="1"/>
</dbReference>
<accession>A0A1J5PVN6</accession>
<organism evidence="6">
    <name type="scientific">mine drainage metagenome</name>
    <dbReference type="NCBI Taxonomy" id="410659"/>
    <lineage>
        <taxon>unclassified sequences</taxon>
        <taxon>metagenomes</taxon>
        <taxon>ecological metagenomes</taxon>
    </lineage>
</organism>
<dbReference type="CDD" id="cd02612">
    <property type="entry name" value="HAD_PGPPase"/>
    <property type="match status" value="1"/>
</dbReference>
<dbReference type="GO" id="GO:0046872">
    <property type="term" value="F:metal ion binding"/>
    <property type="evidence" value="ECO:0007669"/>
    <property type="project" value="UniProtKB-KW"/>
</dbReference>
<evidence type="ECO:0000313" key="6">
    <source>
        <dbReference type="EMBL" id="OIQ75178.1"/>
    </source>
</evidence>
<feature type="compositionally biased region" description="Basic and acidic residues" evidence="4">
    <location>
        <begin position="162"/>
        <end position="182"/>
    </location>
</feature>
<evidence type="ECO:0000256" key="4">
    <source>
        <dbReference type="SAM" id="MobiDB-lite"/>
    </source>
</evidence>
<feature type="compositionally biased region" description="Basic and acidic residues" evidence="4">
    <location>
        <begin position="1"/>
        <end position="79"/>
    </location>
</feature>
<protein>
    <submittedName>
        <fullName evidence="6">Haloacid dehalogenase-like hydrolase</fullName>
    </submittedName>
</protein>
<sequence>MRRPEPGLDRRVQAPTVRERPREREPEDVRDLRRAEATGRRASQDEPDVVDLHVEHAAQRDTARDGSQVERRDEKDRRAPPHRGAPLRPEQVGTVEVEHHDVVDVGEGVEDVTDHVGRCRSRPFAIGAENPHLAPGRQDGPQLGAVDRPTGLVKVRPARTGRLLDAEEDVQPRAAREVDDRGTTGPRPVADERALDRQRRCEQRGARSAARAHDPDDSPHVPDAGNRRSYRPVGRCAAVQIRVAQAYVVFSDRRPSPARRSWLGSARSTLPGGPVSSSTVRRPTAAAFFDLDKTIIATSSAVAFSRPFLAGGLISRRDVLRTAYAQFLYLVGGADADQTERLRAHLSSMVTGWDVAQVSSIVAETLHQSIDPAVYAEAVTLIEDHHAAGHDVVVVSASGSEVVAPIAAMLGADHVIASRMAVEDGRYTGEIDFYAYGDQKAEAIREIAAERGYDLGASYAYSDSITDAPMLSAVGHGFAVNPDRGLRRAAAENGWTVLTFSRPVSLRARIHPTTPVLTVGTVALLAAATLVAWRVARWYRDRPA</sequence>
<keyword evidence="3" id="KW-0460">Magnesium</keyword>
<keyword evidence="2 6" id="KW-0378">Hydrolase</keyword>
<dbReference type="PANTHER" id="PTHR43344">
    <property type="entry name" value="PHOSPHOSERINE PHOSPHATASE"/>
    <property type="match status" value="1"/>
</dbReference>
<dbReference type="Gene3D" id="3.40.50.1000">
    <property type="entry name" value="HAD superfamily/HAD-like"/>
    <property type="match status" value="1"/>
</dbReference>
<dbReference type="EMBL" id="MLJW01002248">
    <property type="protein sequence ID" value="OIQ75178.1"/>
    <property type="molecule type" value="Genomic_DNA"/>
</dbReference>
<feature type="compositionally biased region" description="Basic and acidic residues" evidence="4">
    <location>
        <begin position="189"/>
        <end position="220"/>
    </location>
</feature>
<evidence type="ECO:0000256" key="5">
    <source>
        <dbReference type="SAM" id="Phobius"/>
    </source>
</evidence>